<organism evidence="3 4">
    <name type="scientific">Streptomonospora halophila</name>
    <dbReference type="NCBI Taxonomy" id="427369"/>
    <lineage>
        <taxon>Bacteria</taxon>
        <taxon>Bacillati</taxon>
        <taxon>Actinomycetota</taxon>
        <taxon>Actinomycetes</taxon>
        <taxon>Streptosporangiales</taxon>
        <taxon>Nocardiopsidaceae</taxon>
        <taxon>Streptomonospora</taxon>
    </lineage>
</organism>
<dbReference type="Proteomes" id="UP001499993">
    <property type="component" value="Unassembled WGS sequence"/>
</dbReference>
<keyword evidence="4" id="KW-1185">Reference proteome</keyword>
<evidence type="ECO:0000256" key="1">
    <source>
        <dbReference type="SAM" id="Coils"/>
    </source>
</evidence>
<gene>
    <name evidence="3" type="ORF">GCM10023224_05460</name>
</gene>
<dbReference type="EMBL" id="BAABIK010000002">
    <property type="protein sequence ID" value="GAA4928982.1"/>
    <property type="molecule type" value="Genomic_DNA"/>
</dbReference>
<name>A0ABP9GE46_9ACTN</name>
<evidence type="ECO:0000313" key="3">
    <source>
        <dbReference type="EMBL" id="GAA4928982.1"/>
    </source>
</evidence>
<comment type="caution">
    <text evidence="3">The sequence shown here is derived from an EMBL/GenBank/DDBJ whole genome shotgun (WGS) entry which is preliminary data.</text>
</comment>
<sequence>MTDTDRPIPVSVADAIDVAREAARAVVDHEPQEGWNALGDPDLGQGGSREWSVPDACTQAVVGVLLPHLTGQGAARPDLDAIAARKQAASKEVARLCNGGRWEMRVPARPDADSDMVISRSLSDIDVLTAEVRRLTAELTDAEYGAQRALTQILELRELRKQASDHITELNRELETARREERERCAAAVEARAHRESPWWLRELVAEGANRIRALPDATPTTEETQ</sequence>
<feature type="coiled-coil region" evidence="1">
    <location>
        <begin position="153"/>
        <end position="191"/>
    </location>
</feature>
<reference evidence="4" key="1">
    <citation type="journal article" date="2019" name="Int. J. Syst. Evol. Microbiol.">
        <title>The Global Catalogue of Microorganisms (GCM) 10K type strain sequencing project: providing services to taxonomists for standard genome sequencing and annotation.</title>
        <authorList>
            <consortium name="The Broad Institute Genomics Platform"/>
            <consortium name="The Broad Institute Genome Sequencing Center for Infectious Disease"/>
            <person name="Wu L."/>
            <person name="Ma J."/>
        </authorList>
    </citation>
    <scope>NUCLEOTIDE SEQUENCE [LARGE SCALE GENOMIC DNA]</scope>
    <source>
        <strain evidence="4">JCM 18123</strain>
    </source>
</reference>
<protein>
    <submittedName>
        <fullName evidence="3">Uncharacterized protein</fullName>
    </submittedName>
</protein>
<evidence type="ECO:0000256" key="2">
    <source>
        <dbReference type="SAM" id="MobiDB-lite"/>
    </source>
</evidence>
<feature type="region of interest" description="Disordered" evidence="2">
    <location>
        <begin position="30"/>
        <end position="51"/>
    </location>
</feature>
<proteinExistence type="predicted"/>
<keyword evidence="1" id="KW-0175">Coiled coil</keyword>
<dbReference type="RefSeq" id="WP_345555323.1">
    <property type="nucleotide sequence ID" value="NZ_BAABIK010000002.1"/>
</dbReference>
<evidence type="ECO:0000313" key="4">
    <source>
        <dbReference type="Proteomes" id="UP001499993"/>
    </source>
</evidence>
<accession>A0ABP9GE46</accession>